<dbReference type="Proteomes" id="UP000831113">
    <property type="component" value="Plasmid unnamed1"/>
</dbReference>
<dbReference type="PANTHER" id="PTHR43280:SF32">
    <property type="entry name" value="TRANSCRIPTIONAL REGULATORY PROTEIN"/>
    <property type="match status" value="1"/>
</dbReference>
<organism evidence="5 6">
    <name type="scientific">Hymenobacter tibetensis</name>
    <dbReference type="NCBI Taxonomy" id="497967"/>
    <lineage>
        <taxon>Bacteria</taxon>
        <taxon>Pseudomonadati</taxon>
        <taxon>Bacteroidota</taxon>
        <taxon>Cytophagia</taxon>
        <taxon>Cytophagales</taxon>
        <taxon>Hymenobacteraceae</taxon>
        <taxon>Hymenobacter</taxon>
    </lineage>
</organism>
<evidence type="ECO:0000256" key="3">
    <source>
        <dbReference type="ARBA" id="ARBA00023163"/>
    </source>
</evidence>
<keyword evidence="2" id="KW-0238">DNA-binding</keyword>
<protein>
    <submittedName>
        <fullName evidence="5">Helix-turn-helix transcriptional regulator</fullName>
    </submittedName>
</protein>
<evidence type="ECO:0000313" key="5">
    <source>
        <dbReference type="EMBL" id="UOG77345.1"/>
    </source>
</evidence>
<name>A0ABY4D4G9_9BACT</name>
<evidence type="ECO:0000259" key="4">
    <source>
        <dbReference type="PROSITE" id="PS01124"/>
    </source>
</evidence>
<gene>
    <name evidence="5" type="ORF">MTX78_23240</name>
</gene>
<proteinExistence type="predicted"/>
<keyword evidence="5" id="KW-0614">Plasmid</keyword>
<dbReference type="InterPro" id="IPR009057">
    <property type="entry name" value="Homeodomain-like_sf"/>
</dbReference>
<dbReference type="SMART" id="SM00342">
    <property type="entry name" value="HTH_ARAC"/>
    <property type="match status" value="1"/>
</dbReference>
<dbReference type="PROSITE" id="PS01124">
    <property type="entry name" value="HTH_ARAC_FAMILY_2"/>
    <property type="match status" value="1"/>
</dbReference>
<dbReference type="PANTHER" id="PTHR43280">
    <property type="entry name" value="ARAC-FAMILY TRANSCRIPTIONAL REGULATOR"/>
    <property type="match status" value="1"/>
</dbReference>
<sequence length="314" mass="35899">MKLAPKDFCVLATVTEYTRFYDLPAPAHPLLTVIDLSKVRENVGPEAVAKALTPAVRQLYSMSLKRNMKEAALRYGHQKYDFSEGVLSFLAPGQGCWVQREEDVASLSEMDGWMLLFHPDLMARHPLGQKMASYTFFSYDVHEALHLSAQEEQTLSSLLQVLQQEYERPIDAFSQDVLVSQLEVLLNYANRFYHRQFLTRRTPEHDMLGRFEVLLLGYFAQDGQLPLPTVQYFADALHVSPAYLSDMLRTLTGQNTQQHIHNRLIEKAKQLLLTTSLSVNETAFQLGFEYPHYFSRLFKSKTGLSPAAFRISAQ</sequence>
<dbReference type="EMBL" id="CP094670">
    <property type="protein sequence ID" value="UOG77345.1"/>
    <property type="molecule type" value="Genomic_DNA"/>
</dbReference>
<evidence type="ECO:0000313" key="6">
    <source>
        <dbReference type="Proteomes" id="UP000831113"/>
    </source>
</evidence>
<accession>A0ABY4D4G9</accession>
<dbReference type="InterPro" id="IPR018060">
    <property type="entry name" value="HTH_AraC"/>
</dbReference>
<geneLocation type="plasmid" evidence="5 6">
    <name>unnamed1</name>
</geneLocation>
<evidence type="ECO:0000256" key="2">
    <source>
        <dbReference type="ARBA" id="ARBA00023125"/>
    </source>
</evidence>
<dbReference type="Gene3D" id="1.10.10.60">
    <property type="entry name" value="Homeodomain-like"/>
    <property type="match status" value="1"/>
</dbReference>
<evidence type="ECO:0000256" key="1">
    <source>
        <dbReference type="ARBA" id="ARBA00023015"/>
    </source>
</evidence>
<dbReference type="SUPFAM" id="SSF46689">
    <property type="entry name" value="Homeodomain-like"/>
    <property type="match status" value="1"/>
</dbReference>
<dbReference type="RefSeq" id="WP_243803089.1">
    <property type="nucleotide sequence ID" value="NZ_CP094670.1"/>
</dbReference>
<keyword evidence="3" id="KW-0804">Transcription</keyword>
<dbReference type="Pfam" id="PF12833">
    <property type="entry name" value="HTH_18"/>
    <property type="match status" value="1"/>
</dbReference>
<feature type="domain" description="HTH araC/xylS-type" evidence="4">
    <location>
        <begin position="213"/>
        <end position="312"/>
    </location>
</feature>
<reference evidence="5 6" key="1">
    <citation type="submission" date="2022-03" db="EMBL/GenBank/DDBJ databases">
        <title>Hymenobactersp. isolated from the air.</title>
        <authorList>
            <person name="Won M."/>
            <person name="Kwon S.-W."/>
        </authorList>
    </citation>
    <scope>NUCLEOTIDE SEQUENCE [LARGE SCALE GENOMIC DNA]</scope>
    <source>
        <strain evidence="5 6">KACC 21982</strain>
        <plasmid evidence="5 6">unnamed1</plasmid>
    </source>
</reference>
<keyword evidence="1" id="KW-0805">Transcription regulation</keyword>
<keyword evidence="6" id="KW-1185">Reference proteome</keyword>